<gene>
    <name evidence="6" type="ORF">TTHERM_00348780</name>
</gene>
<feature type="domain" description="Centrosomal protein of 76 kDa C-terminal" evidence="4">
    <location>
        <begin position="1518"/>
        <end position="1597"/>
    </location>
</feature>
<protein>
    <submittedName>
        <fullName evidence="6">Coiled-coil and C2 domain protein 2A, putative</fullName>
    </submittedName>
</protein>
<dbReference type="Pfam" id="PF24656">
    <property type="entry name" value="CEPT76_peptidase"/>
    <property type="match status" value="1"/>
</dbReference>
<dbReference type="GO" id="GO:0035869">
    <property type="term" value="C:ciliary transition zone"/>
    <property type="evidence" value="ECO:0007669"/>
    <property type="project" value="TreeGrafter"/>
</dbReference>
<sequence>MLQLNRNNQFDSQPQQQQQFQQNIELANQNSRLQPPQNIGKPDDKGQPNQEDKQVKGELKKIQLPSQLRIQNRINLTQLVRSDFYSDLDRKADYEEITSEIKKEGFLGLSKIIMEEIDDSIIARKAFLEGRSEQEQKGLKDELLSKNRPKSEMDDLQKKDGLYVTDQSQWLYLLEEQLQKQRMKDNDRFLMKFFKKNGDLVIDQEFFDEKISKIRVISQRPNQSLAIKRRPAVMCERLNQNKHIPYRLRVYVGKIQITKHFKMVTEEISIQELIQKVNEYKQRCDLALIPHYDQAIKVIENEIAYLEHSAMKQPKKQIAILENERNKLQRLVADEANLIKGLIDDIIERWKQIQINRQTLNRVNNPIKLYAKQYRNADNGQEIEFVLVKDNYTDDKEVDRSEVGRRNTIRKEKIFVQLLVNGQEAGQSQAYPIDWPSFEVKIMEQFYILLFTRPKSMQLRIVQDGVVSKIIDVIDLEIPGDKSKTITATSQVLSEVEFCQGQSARRAQKLQEIENEKKKLLLKAKQDEIAREQLKKQEIMMANSKKKAKKDENQEKQQQEEDPNKQNVVEEQILTPQQLEEKRKEEEKKMIQQKMEQLQLQEQKARDSATHRGKVSVLCEWTGQGDKMPPHNIDNFGKGLATNQDLMLAFKDPNDEVNKIIEDFDDDGFHFDVNDPRNELQIEKLRNIRFKDQRAKVLRDIFLPFAHIDSLRERLIKCSLINPDITYIPMKEDEIYNNTELMKLLEKTEQGLYLQEELLLEEQKDDKKPMFLENVAITTKEVFEYQKVETKKRIENIKRILLKRQKFALLRKQNNKDGAPLTLKNVVNEYIIGENEIVIFELIKQCFTQQRRLQPKKKKEEKIRLQDIKDGINILFHVSHGTNVPLRDDDKTREQINALIKTRTNQFMMPQYGQFGQFGMGQMQMMEPQKMVDQNMNKEKRVDFKNLQDLERVNSFIQIKLVFEKQEYFIESKPFEGNNPEWSSDRALFLPQFQNKKLSNYELFDSSNRLIVTLFDKRYIRRFGRENKKKQIKTEHDFFLGSVSIPLYTLFQNQKFQATFRLSRPVIILGYYTDNTSLLGLDQQDMNPLAQEIRNSKVRIDPSIPTTVSLSIHIDPFIEVIQENDDIFYGDGQDQRLEYYSVKWLEDYRKNKNFAKRHVKIFGNDIEQNSFYLPRYLTKLAPPNLFSQGLKIDHKDLKSDLHAIEKVARFVSLIPFKNDTELFKDIPDVHCDSQQFIDLKGGDFEEHAFLLCNYFNYIDYYSGRINYKSYVILGHAIPEGKTFYVLRRDCQNNKVEIWNPSTGEPFVMTTEIKGTTFMCFTIGKNKQSVIQRYDKACPLYDVGCVIDEKNIYANIQSSSAPGQIDWNIENQKLWRPFLNDKQIETIFGEQGIEPIYKNEDALQYEVTPQKPIDQLSITIQNYIQNRITELRGVRVNVHQEYRSIIKDQLLVQLESMKYRLRFFGQGTELSNQIDNINPIQSNPMGGQGFPGAPGQGFPAPGSQPNEHNSDLKRKFQSAIQTLEQIQSQFEEFIPATKQLYGFPLNIPFTSIEKVWEEIKQTGIHEILKKDIEYLLDTKCYCYPNFIISVWVFVGVIYED</sequence>
<dbReference type="Pfam" id="PF15625">
    <property type="entry name" value="CC2D2AN-C2"/>
    <property type="match status" value="1"/>
</dbReference>
<dbReference type="EMBL" id="GG662523">
    <property type="protein sequence ID" value="EAS02788.2"/>
    <property type="molecule type" value="Genomic_DNA"/>
</dbReference>
<dbReference type="PANTHER" id="PTHR20837">
    <property type="entry name" value="CENTROSOMAL PROTEIN-RELATED"/>
    <property type="match status" value="1"/>
</dbReference>
<dbReference type="InterPro" id="IPR028928">
    <property type="entry name" value="CC2D2AN-C2"/>
</dbReference>
<dbReference type="GeneID" id="7836840"/>
<accession>I7M9T7</accession>
<name>I7M9T7_TETTS</name>
<feature type="domain" description="CEP76/DRC7 peptidase-like" evidence="5">
    <location>
        <begin position="1228"/>
        <end position="1377"/>
    </location>
</feature>
<dbReference type="eggNOG" id="KOG3639">
    <property type="taxonomic scope" value="Eukaryota"/>
</dbReference>
<evidence type="ECO:0000259" key="4">
    <source>
        <dbReference type="Pfam" id="PF24652"/>
    </source>
</evidence>
<dbReference type="KEGG" id="tet:TTHERM_00348780"/>
<feature type="coiled-coil region" evidence="1">
    <location>
        <begin position="311"/>
        <end position="338"/>
    </location>
</feature>
<feature type="region of interest" description="Disordered" evidence="2">
    <location>
        <begin position="1480"/>
        <end position="1509"/>
    </location>
</feature>
<evidence type="ECO:0000259" key="3">
    <source>
        <dbReference type="Pfam" id="PF15625"/>
    </source>
</evidence>
<evidence type="ECO:0000256" key="2">
    <source>
        <dbReference type="SAM" id="MobiDB-lite"/>
    </source>
</evidence>
<proteinExistence type="predicted"/>
<evidence type="ECO:0000259" key="5">
    <source>
        <dbReference type="Pfam" id="PF24656"/>
    </source>
</evidence>
<organism evidence="6 7">
    <name type="scientific">Tetrahymena thermophila (strain SB210)</name>
    <dbReference type="NCBI Taxonomy" id="312017"/>
    <lineage>
        <taxon>Eukaryota</taxon>
        <taxon>Sar</taxon>
        <taxon>Alveolata</taxon>
        <taxon>Ciliophora</taxon>
        <taxon>Intramacronucleata</taxon>
        <taxon>Oligohymenophorea</taxon>
        <taxon>Hymenostomatida</taxon>
        <taxon>Tetrahymenina</taxon>
        <taxon>Tetrahymenidae</taxon>
        <taxon>Tetrahymena</taxon>
    </lineage>
</organism>
<dbReference type="Proteomes" id="UP000009168">
    <property type="component" value="Unassembled WGS sequence"/>
</dbReference>
<reference evidence="7" key="1">
    <citation type="journal article" date="2006" name="PLoS Biol.">
        <title>Macronuclear genome sequence of the ciliate Tetrahymena thermophila, a model eukaryote.</title>
        <authorList>
            <person name="Eisen J.A."/>
            <person name="Coyne R.S."/>
            <person name="Wu M."/>
            <person name="Wu D."/>
            <person name="Thiagarajan M."/>
            <person name="Wortman J.R."/>
            <person name="Badger J.H."/>
            <person name="Ren Q."/>
            <person name="Amedeo P."/>
            <person name="Jones K.M."/>
            <person name="Tallon L.J."/>
            <person name="Delcher A.L."/>
            <person name="Salzberg S.L."/>
            <person name="Silva J.C."/>
            <person name="Haas B.J."/>
            <person name="Majoros W.H."/>
            <person name="Farzad M."/>
            <person name="Carlton J.M."/>
            <person name="Smith R.K. Jr."/>
            <person name="Garg J."/>
            <person name="Pearlman R.E."/>
            <person name="Karrer K.M."/>
            <person name="Sun L."/>
            <person name="Manning G."/>
            <person name="Elde N.C."/>
            <person name="Turkewitz A.P."/>
            <person name="Asai D.J."/>
            <person name="Wilkes D.E."/>
            <person name="Wang Y."/>
            <person name="Cai H."/>
            <person name="Collins K."/>
            <person name="Stewart B.A."/>
            <person name="Lee S.R."/>
            <person name="Wilamowska K."/>
            <person name="Weinberg Z."/>
            <person name="Ruzzo W.L."/>
            <person name="Wloga D."/>
            <person name="Gaertig J."/>
            <person name="Frankel J."/>
            <person name="Tsao C.-C."/>
            <person name="Gorovsky M.A."/>
            <person name="Keeling P.J."/>
            <person name="Waller R.F."/>
            <person name="Patron N.J."/>
            <person name="Cherry J.M."/>
            <person name="Stover N.A."/>
            <person name="Krieger C.J."/>
            <person name="del Toro C."/>
            <person name="Ryder H.F."/>
            <person name="Williamson S.C."/>
            <person name="Barbeau R.A."/>
            <person name="Hamilton E.P."/>
            <person name="Orias E."/>
        </authorList>
    </citation>
    <scope>NUCLEOTIDE SEQUENCE [LARGE SCALE GENOMIC DNA]</scope>
    <source>
        <strain evidence="7">SB210</strain>
    </source>
</reference>
<feature type="domain" description="CC2D2A N-terminal C2" evidence="3">
    <location>
        <begin position="383"/>
        <end position="505"/>
    </location>
</feature>
<feature type="compositionally biased region" description="Basic and acidic residues" evidence="2">
    <location>
        <begin position="41"/>
        <end position="60"/>
    </location>
</feature>
<dbReference type="InterPro" id="IPR056290">
    <property type="entry name" value="CEPT76/DRC7_peptidase-like_dom"/>
</dbReference>
<evidence type="ECO:0000313" key="7">
    <source>
        <dbReference type="Proteomes" id="UP000009168"/>
    </source>
</evidence>
<dbReference type="PANTHER" id="PTHR20837:SF0">
    <property type="entry name" value="COILED-COIL AND C2 DOMAIN-CONTAINING PROTEIN 2A"/>
    <property type="match status" value="1"/>
</dbReference>
<evidence type="ECO:0000256" key="1">
    <source>
        <dbReference type="SAM" id="Coils"/>
    </source>
</evidence>
<dbReference type="InterPro" id="IPR052434">
    <property type="entry name" value="Tectonic-like_complex_comp"/>
</dbReference>
<keyword evidence="7" id="KW-1185">Reference proteome</keyword>
<feature type="region of interest" description="Disordered" evidence="2">
    <location>
        <begin position="32"/>
        <end position="60"/>
    </location>
</feature>
<dbReference type="InterPro" id="IPR056288">
    <property type="entry name" value="CEP76_C"/>
</dbReference>
<feature type="compositionally biased region" description="Basic and acidic residues" evidence="2">
    <location>
        <begin position="549"/>
        <end position="564"/>
    </location>
</feature>
<dbReference type="STRING" id="312017.I7M9T7"/>
<feature type="compositionally biased region" description="Gly residues" evidence="2">
    <location>
        <begin position="1485"/>
        <end position="1494"/>
    </location>
</feature>
<feature type="compositionally biased region" description="Low complexity" evidence="2">
    <location>
        <begin position="9"/>
        <end position="20"/>
    </location>
</feature>
<feature type="region of interest" description="Disordered" evidence="2">
    <location>
        <begin position="543"/>
        <end position="584"/>
    </location>
</feature>
<feature type="region of interest" description="Disordered" evidence="2">
    <location>
        <begin position="1"/>
        <end position="20"/>
    </location>
</feature>
<dbReference type="GO" id="GO:1904491">
    <property type="term" value="P:protein localization to ciliary transition zone"/>
    <property type="evidence" value="ECO:0007669"/>
    <property type="project" value="TreeGrafter"/>
</dbReference>
<dbReference type="InParanoid" id="I7M9T7"/>
<dbReference type="GO" id="GO:1905515">
    <property type="term" value="P:non-motile cilium assembly"/>
    <property type="evidence" value="ECO:0007669"/>
    <property type="project" value="TreeGrafter"/>
</dbReference>
<evidence type="ECO:0000313" key="6">
    <source>
        <dbReference type="EMBL" id="EAS02788.2"/>
    </source>
</evidence>
<dbReference type="OrthoDB" id="2162143at2759"/>
<dbReference type="RefSeq" id="XP_001023033.2">
    <property type="nucleotide sequence ID" value="XM_001023033.2"/>
</dbReference>
<dbReference type="Pfam" id="PF24652">
    <property type="entry name" value="CEP76_C"/>
    <property type="match status" value="1"/>
</dbReference>
<keyword evidence="1" id="KW-0175">Coiled coil</keyword>